<keyword evidence="7" id="KW-0067">ATP-binding</keyword>
<accession>A0A5C5RIJ6</accession>
<gene>
    <name evidence="10" type="primary">folK</name>
    <name evidence="10" type="ORF">FK268_18975</name>
</gene>
<keyword evidence="6 10" id="KW-0418">Kinase</keyword>
<dbReference type="InterPro" id="IPR035907">
    <property type="entry name" value="Hppk_sf"/>
</dbReference>
<comment type="caution">
    <text evidence="10">The sequence shown here is derived from an EMBL/GenBank/DDBJ whole genome shotgun (WGS) entry which is preliminary data.</text>
</comment>
<dbReference type="PANTHER" id="PTHR43071:SF1">
    <property type="entry name" value="2-AMINO-4-HYDROXY-6-HYDROXYMETHYLDIHYDROPTERIDINE PYROPHOSPHOKINASE"/>
    <property type="match status" value="1"/>
</dbReference>
<dbReference type="Pfam" id="PF01288">
    <property type="entry name" value="HPPK"/>
    <property type="match status" value="1"/>
</dbReference>
<dbReference type="GO" id="GO:0046656">
    <property type="term" value="P:folic acid biosynthetic process"/>
    <property type="evidence" value="ECO:0007669"/>
    <property type="project" value="UniProtKB-KW"/>
</dbReference>
<dbReference type="AlphaFoldDB" id="A0A5C5RIJ6"/>
<evidence type="ECO:0000256" key="2">
    <source>
        <dbReference type="ARBA" id="ARBA00005051"/>
    </source>
</evidence>
<keyword evidence="11" id="KW-1185">Reference proteome</keyword>
<dbReference type="GO" id="GO:0016301">
    <property type="term" value="F:kinase activity"/>
    <property type="evidence" value="ECO:0007669"/>
    <property type="project" value="UniProtKB-KW"/>
</dbReference>
<dbReference type="CDD" id="cd00483">
    <property type="entry name" value="HPPK"/>
    <property type="match status" value="1"/>
</dbReference>
<dbReference type="Proteomes" id="UP000319792">
    <property type="component" value="Unassembled WGS sequence"/>
</dbReference>
<comment type="pathway">
    <text evidence="2">Cofactor biosynthesis; tetrahydrofolate biosynthesis; 2-amino-4-hydroxy-6-hydroxymethyl-7,8-dihydropteridine diphosphate from 7,8-dihydroneopterin triphosphate: step 4/4.</text>
</comment>
<keyword evidence="8" id="KW-0289">Folate biosynthesis</keyword>
<dbReference type="PANTHER" id="PTHR43071">
    <property type="entry name" value="2-AMINO-4-HYDROXY-6-HYDROXYMETHYLDIHYDROPTERIDINE PYROPHOSPHOKINASE"/>
    <property type="match status" value="1"/>
</dbReference>
<dbReference type="Gene3D" id="3.30.70.560">
    <property type="entry name" value="7,8-Dihydro-6-hydroxymethylpterin-pyrophosphokinase HPPK"/>
    <property type="match status" value="1"/>
</dbReference>
<evidence type="ECO:0000256" key="8">
    <source>
        <dbReference type="ARBA" id="ARBA00022909"/>
    </source>
</evidence>
<keyword evidence="4 10" id="KW-0808">Transferase</keyword>
<dbReference type="GO" id="GO:0046654">
    <property type="term" value="P:tetrahydrofolate biosynthetic process"/>
    <property type="evidence" value="ECO:0007669"/>
    <property type="project" value="UniProtKB-UniPathway"/>
</dbReference>
<dbReference type="NCBIfam" id="TIGR01498">
    <property type="entry name" value="folK"/>
    <property type="match status" value="1"/>
</dbReference>
<reference evidence="10 11" key="1">
    <citation type="submission" date="2019-08" db="EMBL/GenBank/DDBJ databases">
        <title>Tsukamurella conjunctivitidis sp. nov., Tsukamurella assacharolytica sp. nov. and Tsukamurella sputae sp. nov. isolated from patients with conjunctivitis, bacteraemia (lymphoma) and respiratory infection (sputum) in Hong Kong.</title>
        <authorList>
            <person name="Fok K.M.N."/>
            <person name="Fong J.Y.H."/>
        </authorList>
    </citation>
    <scope>NUCLEOTIDE SEQUENCE [LARGE SCALE GENOMIC DNA]</scope>
    <source>
        <strain evidence="10 11">HKU70</strain>
    </source>
</reference>
<protein>
    <recommendedName>
        <fullName evidence="3">2-amino-4-hydroxy-6-hydroxymethyldihydropteridine diphosphokinase</fullName>
        <ecNumber evidence="3">2.7.6.3</ecNumber>
    </recommendedName>
</protein>
<organism evidence="10 11">
    <name type="scientific">Tsukamurella sputi</name>
    <dbReference type="NCBI Taxonomy" id="2591848"/>
    <lineage>
        <taxon>Bacteria</taxon>
        <taxon>Bacillati</taxon>
        <taxon>Actinomycetota</taxon>
        <taxon>Actinomycetes</taxon>
        <taxon>Mycobacteriales</taxon>
        <taxon>Tsukamurellaceae</taxon>
        <taxon>Tsukamurella</taxon>
    </lineage>
</organism>
<dbReference type="GO" id="GO:0005524">
    <property type="term" value="F:ATP binding"/>
    <property type="evidence" value="ECO:0007669"/>
    <property type="project" value="UniProtKB-KW"/>
</dbReference>
<evidence type="ECO:0000313" key="11">
    <source>
        <dbReference type="Proteomes" id="UP000319792"/>
    </source>
</evidence>
<dbReference type="RefSeq" id="WP_146436917.1">
    <property type="nucleotide sequence ID" value="NZ_VIGV01000008.1"/>
</dbReference>
<dbReference type="OrthoDB" id="9808041at2"/>
<keyword evidence="5" id="KW-0547">Nucleotide-binding</keyword>
<name>A0A5C5RIJ6_9ACTN</name>
<dbReference type="GO" id="GO:0003848">
    <property type="term" value="F:2-amino-4-hydroxy-6-hydroxymethyldihydropteridine diphosphokinase activity"/>
    <property type="evidence" value="ECO:0007669"/>
    <property type="project" value="UniProtKB-EC"/>
</dbReference>
<evidence type="ECO:0000256" key="5">
    <source>
        <dbReference type="ARBA" id="ARBA00022741"/>
    </source>
</evidence>
<comment type="catalytic activity">
    <reaction evidence="1">
        <text>6-hydroxymethyl-7,8-dihydropterin + ATP = (7,8-dihydropterin-6-yl)methyl diphosphate + AMP + H(+)</text>
        <dbReference type="Rhea" id="RHEA:11412"/>
        <dbReference type="ChEBI" id="CHEBI:15378"/>
        <dbReference type="ChEBI" id="CHEBI:30616"/>
        <dbReference type="ChEBI" id="CHEBI:44841"/>
        <dbReference type="ChEBI" id="CHEBI:72950"/>
        <dbReference type="ChEBI" id="CHEBI:456215"/>
        <dbReference type="EC" id="2.7.6.3"/>
    </reaction>
</comment>
<feature type="domain" description="7,8-dihydro-6-hydroxymethylpterin-pyrophosphokinase" evidence="9">
    <location>
        <begin position="85"/>
        <end position="96"/>
    </location>
</feature>
<evidence type="ECO:0000256" key="1">
    <source>
        <dbReference type="ARBA" id="ARBA00000198"/>
    </source>
</evidence>
<dbReference type="InterPro" id="IPR000550">
    <property type="entry name" value="Hppk"/>
</dbReference>
<dbReference type="SUPFAM" id="SSF55083">
    <property type="entry name" value="6-hydroxymethyl-7,8-dihydropterin pyrophosphokinase, HPPK"/>
    <property type="match status" value="1"/>
</dbReference>
<dbReference type="EMBL" id="VIGV01000008">
    <property type="protein sequence ID" value="TWS22548.1"/>
    <property type="molecule type" value="Genomic_DNA"/>
</dbReference>
<proteinExistence type="predicted"/>
<evidence type="ECO:0000313" key="10">
    <source>
        <dbReference type="EMBL" id="TWS22548.1"/>
    </source>
</evidence>
<sequence>MSRAVLSFGANIGAADVAVRAAIDALGPALVRASALYRTPPWGGVEQDDFVNATVLVDDPARDAAGWLAFAREQEAAAQRVREVRWGPRTLDVDVIAVWQGDAPVLSDDPELTLPHPRAHQRAFVLVPWLDADPGAELPGHGVVADLLRDLPTDETAEVARL</sequence>
<evidence type="ECO:0000256" key="6">
    <source>
        <dbReference type="ARBA" id="ARBA00022777"/>
    </source>
</evidence>
<dbReference type="PROSITE" id="PS00794">
    <property type="entry name" value="HPPK"/>
    <property type="match status" value="1"/>
</dbReference>
<evidence type="ECO:0000256" key="7">
    <source>
        <dbReference type="ARBA" id="ARBA00022840"/>
    </source>
</evidence>
<evidence type="ECO:0000256" key="4">
    <source>
        <dbReference type="ARBA" id="ARBA00022679"/>
    </source>
</evidence>
<evidence type="ECO:0000259" key="9">
    <source>
        <dbReference type="PROSITE" id="PS00794"/>
    </source>
</evidence>
<dbReference type="EC" id="2.7.6.3" evidence="3"/>
<dbReference type="UniPathway" id="UPA00077">
    <property type="reaction ID" value="UER00155"/>
</dbReference>
<evidence type="ECO:0000256" key="3">
    <source>
        <dbReference type="ARBA" id="ARBA00013253"/>
    </source>
</evidence>